<dbReference type="Proteomes" id="UP000580474">
    <property type="component" value="Unassembled WGS sequence"/>
</dbReference>
<dbReference type="RefSeq" id="WP_184477999.1">
    <property type="nucleotide sequence ID" value="NZ_JACHIV010000001.1"/>
</dbReference>
<evidence type="ECO:0000256" key="1">
    <source>
        <dbReference type="SAM" id="Phobius"/>
    </source>
</evidence>
<dbReference type="Pfam" id="PF19803">
    <property type="entry name" value="DUF6286"/>
    <property type="match status" value="1"/>
</dbReference>
<evidence type="ECO:0000313" key="3">
    <source>
        <dbReference type="EMBL" id="MBB5068289.1"/>
    </source>
</evidence>
<accession>A0A840NG54</accession>
<keyword evidence="1" id="KW-0812">Transmembrane</keyword>
<keyword evidence="1" id="KW-0472">Membrane</keyword>
<reference evidence="3 4" key="1">
    <citation type="submission" date="2020-08" db="EMBL/GenBank/DDBJ databases">
        <title>Sequencing the genomes of 1000 actinobacteria strains.</title>
        <authorList>
            <person name="Klenk H.-P."/>
        </authorList>
    </citation>
    <scope>NUCLEOTIDE SEQUENCE [LARGE SCALE GENOMIC DNA]</scope>
    <source>
        <strain evidence="3 4">DSM 45582</strain>
    </source>
</reference>
<feature type="transmembrane region" description="Helical" evidence="1">
    <location>
        <begin position="7"/>
        <end position="32"/>
    </location>
</feature>
<keyword evidence="4" id="KW-1185">Reference proteome</keyword>
<name>A0A840NG54_9PSEU</name>
<feature type="domain" description="DUF6286" evidence="2">
    <location>
        <begin position="69"/>
        <end position="171"/>
    </location>
</feature>
<keyword evidence="1" id="KW-1133">Transmembrane helix</keyword>
<organism evidence="3 4">
    <name type="scientific">Saccharopolyspora gloriosae</name>
    <dbReference type="NCBI Taxonomy" id="455344"/>
    <lineage>
        <taxon>Bacteria</taxon>
        <taxon>Bacillati</taxon>
        <taxon>Actinomycetota</taxon>
        <taxon>Actinomycetes</taxon>
        <taxon>Pseudonocardiales</taxon>
        <taxon>Pseudonocardiaceae</taxon>
        <taxon>Saccharopolyspora</taxon>
    </lineage>
</organism>
<evidence type="ECO:0000259" key="2">
    <source>
        <dbReference type="Pfam" id="PF19803"/>
    </source>
</evidence>
<evidence type="ECO:0000313" key="4">
    <source>
        <dbReference type="Proteomes" id="UP000580474"/>
    </source>
</evidence>
<protein>
    <recommendedName>
        <fullName evidence="2">DUF6286 domain-containing protein</fullName>
    </recommendedName>
</protein>
<gene>
    <name evidence="3" type="ORF">BJ969_001377</name>
</gene>
<dbReference type="InterPro" id="IPR046253">
    <property type="entry name" value="DUF6286"/>
</dbReference>
<proteinExistence type="predicted"/>
<sequence>MRAVVRLITAVAGLIALAVGVLLIVEAIGAWVSPGSGGVLVPWSSAGSALRGLSWQDVATRVAAAVAALLGLILLLAAARAGRSEVRLMDPAPEVTVTTDPRSLARLVGHRVRAEDGVSGASVTADRRRVKVKAHSRFRTLGDLRDRVSKTATSAVGDLPLQRRPRVSVSVSPAKER</sequence>
<dbReference type="EMBL" id="JACHIV010000001">
    <property type="protein sequence ID" value="MBB5068289.1"/>
    <property type="molecule type" value="Genomic_DNA"/>
</dbReference>
<feature type="transmembrane region" description="Helical" evidence="1">
    <location>
        <begin position="58"/>
        <end position="79"/>
    </location>
</feature>
<comment type="caution">
    <text evidence="3">The sequence shown here is derived from an EMBL/GenBank/DDBJ whole genome shotgun (WGS) entry which is preliminary data.</text>
</comment>
<dbReference type="AlphaFoldDB" id="A0A840NG54"/>